<sequence>MKLKTCLLPLPTSAPAHRALSTQNVVQDRKAHWHAIFIEHLPRTRNPSESWTRTELVHRLRDHGRRRRSRRLLPLESPKPSRSRSAAASRHNRNRARYPPAGVPGRPVPMRKLQRPVPEPQALRRMWACLLLQLSLPVGKSSF</sequence>
<reference evidence="2" key="1">
    <citation type="submission" date="2014-09" db="EMBL/GenBank/DDBJ databases">
        <title>Genome sequence of the luminous mushroom Mycena chlorophos for searching fungal bioluminescence genes.</title>
        <authorList>
            <person name="Tanaka Y."/>
            <person name="Kasuga D."/>
            <person name="Oba Y."/>
            <person name="Hase S."/>
            <person name="Sato K."/>
            <person name="Oba Y."/>
            <person name="Sakakibara Y."/>
        </authorList>
    </citation>
    <scope>NUCLEOTIDE SEQUENCE</scope>
</reference>
<dbReference type="EMBL" id="DF842913">
    <property type="protein sequence ID" value="GAT46890.1"/>
    <property type="molecule type" value="Genomic_DNA"/>
</dbReference>
<evidence type="ECO:0000313" key="2">
    <source>
        <dbReference type="EMBL" id="GAT46890.1"/>
    </source>
</evidence>
<proteinExistence type="predicted"/>
<name>A0ABQ0L7H1_MYCCL</name>
<evidence type="ECO:0000313" key="3">
    <source>
        <dbReference type="Proteomes" id="UP000815677"/>
    </source>
</evidence>
<feature type="compositionally biased region" description="Low complexity" evidence="1">
    <location>
        <begin position="72"/>
        <end position="89"/>
    </location>
</feature>
<evidence type="ECO:0000256" key="1">
    <source>
        <dbReference type="SAM" id="MobiDB-lite"/>
    </source>
</evidence>
<dbReference type="Proteomes" id="UP000815677">
    <property type="component" value="Unassembled WGS sequence"/>
</dbReference>
<accession>A0ABQ0L7H1</accession>
<feature type="region of interest" description="Disordered" evidence="1">
    <location>
        <begin position="57"/>
        <end position="113"/>
    </location>
</feature>
<keyword evidence="3" id="KW-1185">Reference proteome</keyword>
<protein>
    <submittedName>
        <fullName evidence="2">Uncharacterized protein</fullName>
    </submittedName>
</protein>
<feature type="compositionally biased region" description="Basic residues" evidence="1">
    <location>
        <begin position="60"/>
        <end position="71"/>
    </location>
</feature>
<organism evidence="2 3">
    <name type="scientific">Mycena chlorophos</name>
    <name type="common">Agaric fungus</name>
    <name type="synonym">Agaricus chlorophos</name>
    <dbReference type="NCBI Taxonomy" id="658473"/>
    <lineage>
        <taxon>Eukaryota</taxon>
        <taxon>Fungi</taxon>
        <taxon>Dikarya</taxon>
        <taxon>Basidiomycota</taxon>
        <taxon>Agaricomycotina</taxon>
        <taxon>Agaricomycetes</taxon>
        <taxon>Agaricomycetidae</taxon>
        <taxon>Agaricales</taxon>
        <taxon>Marasmiineae</taxon>
        <taxon>Mycenaceae</taxon>
        <taxon>Mycena</taxon>
    </lineage>
</organism>
<gene>
    <name evidence="2" type="ORF">MCHLO_04387</name>
</gene>